<dbReference type="Gene3D" id="3.10.50.40">
    <property type="match status" value="1"/>
</dbReference>
<dbReference type="GO" id="GO:0015031">
    <property type="term" value="P:protein transport"/>
    <property type="evidence" value="ECO:0007669"/>
    <property type="project" value="UniProtKB-UniRule"/>
</dbReference>
<protein>
    <recommendedName>
        <fullName evidence="4 11">Trigger factor</fullName>
        <shortName evidence="11">TF</shortName>
        <ecNumber evidence="3 11">5.2.1.8</ecNumber>
    </recommendedName>
    <alternativeName>
        <fullName evidence="10 11">PPIase</fullName>
    </alternativeName>
</protein>
<comment type="function">
    <text evidence="11">Involved in protein export. Acts as a chaperone by maintaining the newly synthesized protein in an open conformation. Functions as a peptidyl-prolyl cis-trans isomerase.</text>
</comment>
<dbReference type="PIRSF" id="PIRSF003095">
    <property type="entry name" value="Trigger_factor"/>
    <property type="match status" value="1"/>
</dbReference>
<dbReference type="InterPro" id="IPR027304">
    <property type="entry name" value="Trigger_fact/SurA_dom_sf"/>
</dbReference>
<keyword evidence="11" id="KW-0963">Cytoplasm</keyword>
<dbReference type="GO" id="GO:0051301">
    <property type="term" value="P:cell division"/>
    <property type="evidence" value="ECO:0007669"/>
    <property type="project" value="UniProtKB-KW"/>
</dbReference>
<dbReference type="GO" id="GO:0043022">
    <property type="term" value="F:ribosome binding"/>
    <property type="evidence" value="ECO:0007669"/>
    <property type="project" value="TreeGrafter"/>
</dbReference>
<evidence type="ECO:0000256" key="7">
    <source>
        <dbReference type="ARBA" id="ARBA00023186"/>
    </source>
</evidence>
<dbReference type="Pfam" id="PF05698">
    <property type="entry name" value="Trigger_C"/>
    <property type="match status" value="1"/>
</dbReference>
<gene>
    <name evidence="11 16" type="primary">tig</name>
    <name evidence="16" type="ORF">EPA93_31595</name>
</gene>
<evidence type="ECO:0000256" key="11">
    <source>
        <dbReference type="HAMAP-Rule" id="MF_00303"/>
    </source>
</evidence>
<dbReference type="InterPro" id="IPR008880">
    <property type="entry name" value="Trigger_fac_C"/>
</dbReference>
<dbReference type="SUPFAM" id="SSF102735">
    <property type="entry name" value="Trigger factor ribosome-binding domain"/>
    <property type="match status" value="1"/>
</dbReference>
<name>A0A4P6JYX4_KTERU</name>
<dbReference type="NCBIfam" id="TIGR00115">
    <property type="entry name" value="tig"/>
    <property type="match status" value="1"/>
</dbReference>
<dbReference type="PANTHER" id="PTHR30560">
    <property type="entry name" value="TRIGGER FACTOR CHAPERONE AND PEPTIDYL-PROLYL CIS/TRANS ISOMERASE"/>
    <property type="match status" value="1"/>
</dbReference>
<dbReference type="KEGG" id="kbs:EPA93_31595"/>
<dbReference type="EMBL" id="CP035758">
    <property type="protein sequence ID" value="QBD80276.1"/>
    <property type="molecule type" value="Genomic_DNA"/>
</dbReference>
<evidence type="ECO:0000256" key="2">
    <source>
        <dbReference type="ARBA" id="ARBA00005464"/>
    </source>
</evidence>
<keyword evidence="6 11" id="KW-0697">Rotamase</keyword>
<dbReference type="InterPro" id="IPR037041">
    <property type="entry name" value="Trigger_fac_C_sf"/>
</dbReference>
<dbReference type="InterPro" id="IPR036611">
    <property type="entry name" value="Trigger_fac_ribosome-bd_sf"/>
</dbReference>
<comment type="subcellular location">
    <subcellularLocation>
        <location evidence="11">Cytoplasm</location>
    </subcellularLocation>
    <text evidence="11">About half TF is bound to the ribosome near the polypeptide exit tunnel while the other half is free in the cytoplasm.</text>
</comment>
<dbReference type="GO" id="GO:0043335">
    <property type="term" value="P:protein unfolding"/>
    <property type="evidence" value="ECO:0007669"/>
    <property type="project" value="TreeGrafter"/>
</dbReference>
<dbReference type="Gene3D" id="3.30.70.1050">
    <property type="entry name" value="Trigger factor ribosome-binding domain"/>
    <property type="match status" value="1"/>
</dbReference>
<evidence type="ECO:0000259" key="13">
    <source>
        <dbReference type="Pfam" id="PF00254"/>
    </source>
</evidence>
<sequence length="487" mass="55335">MDYIEPVGGNVKVSVEKLPSSEAVLEVDVTWDEMEKASDKAYRKLVQKVDVQGFRRGKAPRAMLERKLGREYIYQEGLDDLITEAYRNTLKEHDLTPITQPKLDAPIFEMGQPYHFSLTVPIITPVELPDYKSMHFDREEVDVTSEEVDKEIESLRTRVAEWNVVERPAAIGDRVTVDLKLTSGDQQISDLKDNPFELTDERNGLFTGMDEHIVGMQAGESKNFSTTIPADYSNEKLAGKEANYAVTLHKVEEKQLPELDDAFAEKVSDGQCATVEDLSKVLSDNILENKKRRVREELREKVVSSIIEQSTFNLHPLLIDEEIEDMMHQFSHMLEQQRLSMDQYLMMTRKTAEEYREELRPEAENRVKRQLVLEEVARQENVTVDPEEIEALFNFYAQAGQALPRSDEQIRALALSYRREKTLTRLVELTTDPDPEAVSEEEEAEEAVVENAQVAAQEGAAAAEEAKEDVGAATPREENGQAAQTVE</sequence>
<dbReference type="GO" id="GO:0005737">
    <property type="term" value="C:cytoplasm"/>
    <property type="evidence" value="ECO:0007669"/>
    <property type="project" value="UniProtKB-SubCell"/>
</dbReference>
<feature type="domain" description="Trigger factor C-terminal" evidence="15">
    <location>
        <begin position="274"/>
        <end position="399"/>
    </location>
</feature>
<evidence type="ECO:0000313" key="17">
    <source>
        <dbReference type="Proteomes" id="UP000290365"/>
    </source>
</evidence>
<organism evidence="16 17">
    <name type="scientific">Ktedonosporobacter rubrisoli</name>
    <dbReference type="NCBI Taxonomy" id="2509675"/>
    <lineage>
        <taxon>Bacteria</taxon>
        <taxon>Bacillati</taxon>
        <taxon>Chloroflexota</taxon>
        <taxon>Ktedonobacteria</taxon>
        <taxon>Ktedonobacterales</taxon>
        <taxon>Ktedonosporobacteraceae</taxon>
        <taxon>Ktedonosporobacter</taxon>
    </lineage>
</organism>
<feature type="compositionally biased region" description="Basic and acidic residues" evidence="12">
    <location>
        <begin position="464"/>
        <end position="479"/>
    </location>
</feature>
<dbReference type="SUPFAM" id="SSF109998">
    <property type="entry name" value="Triger factor/SurA peptide-binding domain-like"/>
    <property type="match status" value="1"/>
</dbReference>
<dbReference type="InterPro" id="IPR046357">
    <property type="entry name" value="PPIase_dom_sf"/>
</dbReference>
<evidence type="ECO:0000256" key="6">
    <source>
        <dbReference type="ARBA" id="ARBA00023110"/>
    </source>
</evidence>
<dbReference type="InterPro" id="IPR001179">
    <property type="entry name" value="PPIase_FKBP_dom"/>
</dbReference>
<evidence type="ECO:0000256" key="5">
    <source>
        <dbReference type="ARBA" id="ARBA00022618"/>
    </source>
</evidence>
<keyword evidence="7 11" id="KW-0143">Chaperone</keyword>
<evidence type="ECO:0000256" key="12">
    <source>
        <dbReference type="SAM" id="MobiDB-lite"/>
    </source>
</evidence>
<keyword evidence="8 11" id="KW-0413">Isomerase</keyword>
<reference evidence="16 17" key="1">
    <citation type="submission" date="2019-01" db="EMBL/GenBank/DDBJ databases">
        <title>Ktedonosporobacter rubrisoli SCAWS-G2.</title>
        <authorList>
            <person name="Huang Y."/>
            <person name="Yan B."/>
        </authorList>
    </citation>
    <scope>NUCLEOTIDE SEQUENCE [LARGE SCALE GENOMIC DNA]</scope>
    <source>
        <strain evidence="16 17">SCAWS-G2</strain>
    </source>
</reference>
<evidence type="ECO:0000256" key="4">
    <source>
        <dbReference type="ARBA" id="ARBA00016902"/>
    </source>
</evidence>
<feature type="domain" description="Trigger factor ribosome-binding bacterial" evidence="14">
    <location>
        <begin position="12"/>
        <end position="155"/>
    </location>
</feature>
<comment type="catalytic activity">
    <reaction evidence="1 11">
        <text>[protein]-peptidylproline (omega=180) = [protein]-peptidylproline (omega=0)</text>
        <dbReference type="Rhea" id="RHEA:16237"/>
        <dbReference type="Rhea" id="RHEA-COMP:10747"/>
        <dbReference type="Rhea" id="RHEA-COMP:10748"/>
        <dbReference type="ChEBI" id="CHEBI:83833"/>
        <dbReference type="ChEBI" id="CHEBI:83834"/>
        <dbReference type="EC" id="5.2.1.8"/>
    </reaction>
</comment>
<dbReference type="OrthoDB" id="9767721at2"/>
<evidence type="ECO:0000259" key="14">
    <source>
        <dbReference type="Pfam" id="PF05697"/>
    </source>
</evidence>
<dbReference type="SUPFAM" id="SSF54534">
    <property type="entry name" value="FKBP-like"/>
    <property type="match status" value="1"/>
</dbReference>
<comment type="similarity">
    <text evidence="2 11">Belongs to the FKBP-type PPIase family. Tig subfamily.</text>
</comment>
<accession>A0A4P6JYX4</accession>
<feature type="region of interest" description="Disordered" evidence="12">
    <location>
        <begin position="455"/>
        <end position="487"/>
    </location>
</feature>
<evidence type="ECO:0000256" key="1">
    <source>
        <dbReference type="ARBA" id="ARBA00000971"/>
    </source>
</evidence>
<dbReference type="Pfam" id="PF05697">
    <property type="entry name" value="Trigger_N"/>
    <property type="match status" value="1"/>
</dbReference>
<dbReference type="AlphaFoldDB" id="A0A4P6JYX4"/>
<keyword evidence="9 11" id="KW-0131">Cell cycle</keyword>
<dbReference type="HAMAP" id="MF_00303">
    <property type="entry name" value="Trigger_factor_Tig"/>
    <property type="match status" value="1"/>
</dbReference>
<comment type="domain">
    <text evidence="11">Consists of 3 domains; the N-terminus binds the ribosome, the middle domain has PPIase activity, while the C-terminus has intrinsic chaperone activity on its own.</text>
</comment>
<evidence type="ECO:0000256" key="10">
    <source>
        <dbReference type="ARBA" id="ARBA00029986"/>
    </source>
</evidence>
<dbReference type="InterPro" id="IPR005215">
    <property type="entry name" value="Trig_fac"/>
</dbReference>
<evidence type="ECO:0000313" key="16">
    <source>
        <dbReference type="EMBL" id="QBD80276.1"/>
    </source>
</evidence>
<keyword evidence="17" id="KW-1185">Reference proteome</keyword>
<dbReference type="GO" id="GO:0051083">
    <property type="term" value="P:'de novo' cotranslational protein folding"/>
    <property type="evidence" value="ECO:0007669"/>
    <property type="project" value="TreeGrafter"/>
</dbReference>
<dbReference type="Gene3D" id="1.10.3120.10">
    <property type="entry name" value="Trigger factor, C-terminal domain"/>
    <property type="match status" value="1"/>
</dbReference>
<evidence type="ECO:0000259" key="15">
    <source>
        <dbReference type="Pfam" id="PF05698"/>
    </source>
</evidence>
<evidence type="ECO:0000256" key="8">
    <source>
        <dbReference type="ARBA" id="ARBA00023235"/>
    </source>
</evidence>
<feature type="domain" description="PPIase FKBP-type" evidence="13">
    <location>
        <begin position="168"/>
        <end position="248"/>
    </location>
</feature>
<evidence type="ECO:0000256" key="3">
    <source>
        <dbReference type="ARBA" id="ARBA00013194"/>
    </source>
</evidence>
<keyword evidence="5 11" id="KW-0132">Cell division</keyword>
<dbReference type="EC" id="5.2.1.8" evidence="3 11"/>
<dbReference type="Proteomes" id="UP000290365">
    <property type="component" value="Chromosome"/>
</dbReference>
<dbReference type="GO" id="GO:0003755">
    <property type="term" value="F:peptidyl-prolyl cis-trans isomerase activity"/>
    <property type="evidence" value="ECO:0007669"/>
    <property type="project" value="UniProtKB-UniRule"/>
</dbReference>
<dbReference type="InterPro" id="IPR008881">
    <property type="entry name" value="Trigger_fac_ribosome-bd_bac"/>
</dbReference>
<dbReference type="GO" id="GO:0044183">
    <property type="term" value="F:protein folding chaperone"/>
    <property type="evidence" value="ECO:0007669"/>
    <property type="project" value="TreeGrafter"/>
</dbReference>
<dbReference type="Pfam" id="PF00254">
    <property type="entry name" value="FKBP_C"/>
    <property type="match status" value="1"/>
</dbReference>
<dbReference type="PANTHER" id="PTHR30560:SF3">
    <property type="entry name" value="TRIGGER FACTOR-LIKE PROTEIN TIG, CHLOROPLASTIC"/>
    <property type="match status" value="1"/>
</dbReference>
<evidence type="ECO:0000256" key="9">
    <source>
        <dbReference type="ARBA" id="ARBA00023306"/>
    </source>
</evidence>
<proteinExistence type="inferred from homology"/>